<dbReference type="PANTHER" id="PTHR46632">
    <property type="entry name" value="E3 UBIQUITIN-PROTEIN LIGASE SINA-LIKE 4"/>
    <property type="match status" value="1"/>
</dbReference>
<dbReference type="OrthoDB" id="4788989at2759"/>
<keyword evidence="3" id="KW-0862">Zinc</keyword>
<feature type="compositionally biased region" description="Basic and acidic residues" evidence="6">
    <location>
        <begin position="35"/>
        <end position="48"/>
    </location>
</feature>
<feature type="domain" description="SIAH-type" evidence="7">
    <location>
        <begin position="136"/>
        <end position="194"/>
    </location>
</feature>
<comment type="caution">
    <text evidence="8">The sequence shown here is derived from an EMBL/GenBank/DDBJ whole genome shotgun (WGS) entry which is preliminary data.</text>
</comment>
<evidence type="ECO:0000256" key="3">
    <source>
        <dbReference type="ARBA" id="ARBA00022833"/>
    </source>
</evidence>
<accession>A0A835F0J3</accession>
<reference evidence="8" key="1">
    <citation type="submission" date="2020-07" db="EMBL/GenBank/DDBJ databases">
        <title>Genome sequence and genetic diversity analysis of an under-domesticated orphan crop, white fonio (Digitaria exilis).</title>
        <authorList>
            <person name="Bennetzen J.L."/>
            <person name="Chen S."/>
            <person name="Ma X."/>
            <person name="Wang X."/>
            <person name="Yssel A.E.J."/>
            <person name="Chaluvadi S.R."/>
            <person name="Johnson M."/>
            <person name="Gangashetty P."/>
            <person name="Hamidou F."/>
            <person name="Sanogo M.D."/>
            <person name="Zwaenepoel A."/>
            <person name="Wallace J."/>
            <person name="Van De Peer Y."/>
            <person name="Van Deynze A."/>
        </authorList>
    </citation>
    <scope>NUCLEOTIDE SEQUENCE</scope>
    <source>
        <tissue evidence="8">Leaves</tissue>
    </source>
</reference>
<organism evidence="8 9">
    <name type="scientific">Digitaria exilis</name>
    <dbReference type="NCBI Taxonomy" id="1010633"/>
    <lineage>
        <taxon>Eukaryota</taxon>
        <taxon>Viridiplantae</taxon>
        <taxon>Streptophyta</taxon>
        <taxon>Embryophyta</taxon>
        <taxon>Tracheophyta</taxon>
        <taxon>Spermatophyta</taxon>
        <taxon>Magnoliopsida</taxon>
        <taxon>Liliopsida</taxon>
        <taxon>Poales</taxon>
        <taxon>Poaceae</taxon>
        <taxon>PACMAD clade</taxon>
        <taxon>Panicoideae</taxon>
        <taxon>Panicodae</taxon>
        <taxon>Paniceae</taxon>
        <taxon>Anthephorinae</taxon>
        <taxon>Digitaria</taxon>
    </lineage>
</organism>
<keyword evidence="9" id="KW-1185">Reference proteome</keyword>
<evidence type="ECO:0000259" key="7">
    <source>
        <dbReference type="PROSITE" id="PS51081"/>
    </source>
</evidence>
<sequence length="355" mass="38675">MLEQNKRGSLLDNGENAQSSSNKKPRPQASPTGVIKHEQLAGEGRREEEALEEGEAGHGVLCGPLPVIADAPQLNNLRMGLELFHCQACLLPLKPPTFKCEDGHVVCATCRVSHGQACASASTYNPSAEVDAFVRDAKLPCAFQGHGCREYVVSYQASDHKRTCPWAPCYCPVSGCQFFTSPPRLAEHFRTAHTSWPISRVSYGKPYKIPVPRPATQAQVRLPRRDLSGDDDGARVRGVREGERRRGSGRGPVQVHALGGCTARKRDRGDAHVPGGEQRSVRRVLAGGAGLVLGGYTEDARRVRRGSRPGCSHRQSGSRGCKLVTDSNSELLRLTDGRTWRDSVRNQELAEKDSV</sequence>
<dbReference type="Gene3D" id="3.30.40.10">
    <property type="entry name" value="Zinc/RING finger domain, C3HC4 (zinc finger)"/>
    <property type="match status" value="1"/>
</dbReference>
<comment type="function">
    <text evidence="4">E3 ubiquitin-protein ligase that mediates ubiquitination and subsequent proteasomal degradation of target proteins. E3 ubiquitin ligases accept ubiquitin from an E2 ubiquitin-conjugating enzyme in the form of a thioester and then directly transfers the ubiquitin to targeted substrates. It probably triggers the ubiquitin-mediated degradation of different substrates.</text>
</comment>
<name>A0A835F0J3_9POAL</name>
<dbReference type="GO" id="GO:0008270">
    <property type="term" value="F:zinc ion binding"/>
    <property type="evidence" value="ECO:0007669"/>
    <property type="project" value="UniProtKB-KW"/>
</dbReference>
<evidence type="ECO:0000256" key="1">
    <source>
        <dbReference type="ARBA" id="ARBA00022723"/>
    </source>
</evidence>
<feature type="compositionally biased region" description="Basic and acidic residues" evidence="6">
    <location>
        <begin position="225"/>
        <end position="246"/>
    </location>
</feature>
<gene>
    <name evidence="8" type="ORF">HU200_020853</name>
</gene>
<dbReference type="InterPro" id="IPR013010">
    <property type="entry name" value="Znf_SIAH"/>
</dbReference>
<dbReference type="PROSITE" id="PS51081">
    <property type="entry name" value="ZF_SIAH"/>
    <property type="match status" value="1"/>
</dbReference>
<dbReference type="Proteomes" id="UP000636709">
    <property type="component" value="Unassembled WGS sequence"/>
</dbReference>
<evidence type="ECO:0000313" key="8">
    <source>
        <dbReference type="EMBL" id="KAF8724588.1"/>
    </source>
</evidence>
<dbReference type="SUPFAM" id="SSF49599">
    <property type="entry name" value="TRAF domain-like"/>
    <property type="match status" value="1"/>
</dbReference>
<dbReference type="EMBL" id="JACEFO010001661">
    <property type="protein sequence ID" value="KAF8724588.1"/>
    <property type="molecule type" value="Genomic_DNA"/>
</dbReference>
<feature type="region of interest" description="Disordered" evidence="6">
    <location>
        <begin position="302"/>
        <end position="322"/>
    </location>
</feature>
<dbReference type="InterPro" id="IPR044286">
    <property type="entry name" value="SINL_plant"/>
</dbReference>
<dbReference type="InterPro" id="IPR013083">
    <property type="entry name" value="Znf_RING/FYVE/PHD"/>
</dbReference>
<dbReference type="UniPathway" id="UPA00143"/>
<proteinExistence type="predicted"/>
<evidence type="ECO:0000256" key="4">
    <source>
        <dbReference type="ARBA" id="ARBA00024004"/>
    </source>
</evidence>
<keyword evidence="2 5" id="KW-0863">Zinc-finger</keyword>
<feature type="region of interest" description="Disordered" evidence="6">
    <location>
        <begin position="225"/>
        <end position="255"/>
    </location>
</feature>
<evidence type="ECO:0000256" key="6">
    <source>
        <dbReference type="SAM" id="MobiDB-lite"/>
    </source>
</evidence>
<dbReference type="GO" id="GO:0016567">
    <property type="term" value="P:protein ubiquitination"/>
    <property type="evidence" value="ECO:0007669"/>
    <property type="project" value="UniProtKB-UniPathway"/>
</dbReference>
<evidence type="ECO:0000313" key="9">
    <source>
        <dbReference type="Proteomes" id="UP000636709"/>
    </source>
</evidence>
<protein>
    <recommendedName>
        <fullName evidence="7">SIAH-type domain-containing protein</fullName>
    </recommendedName>
</protein>
<dbReference type="AlphaFoldDB" id="A0A835F0J3"/>
<keyword evidence="1" id="KW-0479">Metal-binding</keyword>
<evidence type="ECO:0000256" key="2">
    <source>
        <dbReference type="ARBA" id="ARBA00022771"/>
    </source>
</evidence>
<dbReference type="PANTHER" id="PTHR46632:SF9">
    <property type="entry name" value="RING-TYPE E3 UBIQUITIN TRANSFERASE"/>
    <property type="match status" value="1"/>
</dbReference>
<dbReference type="Pfam" id="PF21361">
    <property type="entry name" value="Sina_ZnF"/>
    <property type="match status" value="1"/>
</dbReference>
<feature type="region of interest" description="Disordered" evidence="6">
    <location>
        <begin position="1"/>
        <end position="55"/>
    </location>
</feature>
<evidence type="ECO:0000256" key="5">
    <source>
        <dbReference type="PROSITE-ProRule" id="PRU00455"/>
    </source>
</evidence>